<dbReference type="RefSeq" id="WP_116701538.1">
    <property type="nucleotide sequence ID" value="NZ_QUWV01000001.1"/>
</dbReference>
<comment type="caution">
    <text evidence="2">The sequence shown here is derived from an EMBL/GenBank/DDBJ whole genome shotgun (WGS) entry which is preliminary data.</text>
</comment>
<protein>
    <submittedName>
        <fullName evidence="2">Chemotaxis protein CheW</fullName>
    </submittedName>
</protein>
<dbReference type="OrthoDB" id="3291462at2"/>
<evidence type="ECO:0000313" key="2">
    <source>
        <dbReference type="EMBL" id="RFD21573.1"/>
    </source>
</evidence>
<dbReference type="PANTHER" id="PTHR22617">
    <property type="entry name" value="CHEMOTAXIS SENSOR HISTIDINE KINASE-RELATED"/>
    <property type="match status" value="1"/>
</dbReference>
<proteinExistence type="predicted"/>
<dbReference type="SMART" id="SM00260">
    <property type="entry name" value="CheW"/>
    <property type="match status" value="1"/>
</dbReference>
<accession>A0A371Z501</accession>
<dbReference type="GO" id="GO:0005829">
    <property type="term" value="C:cytosol"/>
    <property type="evidence" value="ECO:0007669"/>
    <property type="project" value="TreeGrafter"/>
</dbReference>
<sequence>MLAFNMLHGDQQQALQVLTFMVNGESYALPILYVMEIRIWTGGSPLPSAPAYLKGVMNLRGAMIPVIDMHVIFATEKKHKTEDESGNVPAAVIIVELGGEPAGLLVDKVQDIVTLTADDIKQIPTAAGQETHKILSGLITIKDRIIGHLDLDAFSKWIELPNLNGSESAPVKVTNG</sequence>
<dbReference type="InterPro" id="IPR039315">
    <property type="entry name" value="CheW"/>
</dbReference>
<dbReference type="SUPFAM" id="SSF50341">
    <property type="entry name" value="CheW-like"/>
    <property type="match status" value="1"/>
</dbReference>
<evidence type="ECO:0000313" key="3">
    <source>
        <dbReference type="Proteomes" id="UP000262371"/>
    </source>
</evidence>
<dbReference type="Gene3D" id="2.30.30.40">
    <property type="entry name" value="SH3 Domains"/>
    <property type="match status" value="1"/>
</dbReference>
<organism evidence="2 3">
    <name type="scientific">Komagataeibacter melaceti</name>
    <dbReference type="NCBI Taxonomy" id="2766577"/>
    <lineage>
        <taxon>Bacteria</taxon>
        <taxon>Pseudomonadati</taxon>
        <taxon>Pseudomonadota</taxon>
        <taxon>Alphaproteobacteria</taxon>
        <taxon>Acetobacterales</taxon>
        <taxon>Acetobacteraceae</taxon>
        <taxon>Komagataeibacter</taxon>
    </lineage>
</organism>
<dbReference type="PANTHER" id="PTHR22617:SF23">
    <property type="entry name" value="CHEMOTAXIS PROTEIN CHEW"/>
    <property type="match status" value="1"/>
</dbReference>
<evidence type="ECO:0000259" key="1">
    <source>
        <dbReference type="PROSITE" id="PS50851"/>
    </source>
</evidence>
<keyword evidence="3" id="KW-1185">Reference proteome</keyword>
<name>A0A371Z501_9PROT</name>
<dbReference type="EMBL" id="QUWV01000001">
    <property type="protein sequence ID" value="RFD21573.1"/>
    <property type="molecule type" value="Genomic_DNA"/>
</dbReference>
<dbReference type="GO" id="GO:0006935">
    <property type="term" value="P:chemotaxis"/>
    <property type="evidence" value="ECO:0007669"/>
    <property type="project" value="InterPro"/>
</dbReference>
<dbReference type="InterPro" id="IPR002545">
    <property type="entry name" value="CheW-lke_dom"/>
</dbReference>
<gene>
    <name evidence="2" type="ORF">DY926_00285</name>
</gene>
<dbReference type="PROSITE" id="PS50851">
    <property type="entry name" value="CHEW"/>
    <property type="match status" value="1"/>
</dbReference>
<feature type="domain" description="CheW-like" evidence="1">
    <location>
        <begin position="14"/>
        <end position="160"/>
    </location>
</feature>
<dbReference type="Proteomes" id="UP000262371">
    <property type="component" value="Unassembled WGS sequence"/>
</dbReference>
<dbReference type="Gene3D" id="2.40.50.180">
    <property type="entry name" value="CheA-289, Domain 4"/>
    <property type="match status" value="1"/>
</dbReference>
<reference evidence="2 3" key="1">
    <citation type="submission" date="2018-08" db="EMBL/GenBank/DDBJ databases">
        <title>Komagataeibacter sp. AV 382.</title>
        <authorList>
            <person name="Skraban J."/>
            <person name="Trcek J."/>
        </authorList>
    </citation>
    <scope>NUCLEOTIDE SEQUENCE [LARGE SCALE GENOMIC DNA]</scope>
    <source>
        <strain evidence="2 3">AV 382</strain>
    </source>
</reference>
<dbReference type="InterPro" id="IPR036061">
    <property type="entry name" value="CheW-like_dom_sf"/>
</dbReference>
<dbReference type="AlphaFoldDB" id="A0A371Z501"/>
<dbReference type="GO" id="GO:0007165">
    <property type="term" value="P:signal transduction"/>
    <property type="evidence" value="ECO:0007669"/>
    <property type="project" value="InterPro"/>
</dbReference>
<dbReference type="Pfam" id="PF01584">
    <property type="entry name" value="CheW"/>
    <property type="match status" value="1"/>
</dbReference>